<keyword evidence="4" id="KW-1185">Reference proteome</keyword>
<dbReference type="EMBL" id="JARKHS020029620">
    <property type="protein sequence ID" value="KAK8762990.1"/>
    <property type="molecule type" value="Genomic_DNA"/>
</dbReference>
<keyword evidence="2" id="KW-0732">Signal</keyword>
<reference evidence="3 4" key="1">
    <citation type="journal article" date="2023" name="Arcadia Sci">
        <title>De novo assembly of a long-read Amblyomma americanum tick genome.</title>
        <authorList>
            <person name="Chou S."/>
            <person name="Poskanzer K.E."/>
            <person name="Rollins M."/>
            <person name="Thuy-Boun P.S."/>
        </authorList>
    </citation>
    <scope>NUCLEOTIDE SEQUENCE [LARGE SCALE GENOMIC DNA]</scope>
    <source>
        <strain evidence="3">F_SG_1</strain>
        <tissue evidence="3">Salivary glands</tissue>
    </source>
</reference>
<sequence>MKPWKNRVATLTLRACGCAGAATDAACVGVAADSNLIKVVNFQSLEFTVLSCLQKGAISLVLPRLPAIWRLRKALKESALPRPKMRRWNQTVQCHWFFLSAAELDLISLKERYSSAQDELRMLKTSAADLQTRCEKYQKTKDKIAARIKNLTARIREEKSSKFEKLITLEQRVQQLRNSLAQTVWTPEALDRMAEDLRAKIQKVEQECIDVGVVLEGKKAELLQVRMQGAGDVAAQEVFLEPEEEQMALQIFGGEGERLQRVLDQLKLKKQQLMEELDRLSQP</sequence>
<name>A0AAQ4DKK0_AMBAM</name>
<organism evidence="3 4">
    <name type="scientific">Amblyomma americanum</name>
    <name type="common">Lone star tick</name>
    <dbReference type="NCBI Taxonomy" id="6943"/>
    <lineage>
        <taxon>Eukaryota</taxon>
        <taxon>Metazoa</taxon>
        <taxon>Ecdysozoa</taxon>
        <taxon>Arthropoda</taxon>
        <taxon>Chelicerata</taxon>
        <taxon>Arachnida</taxon>
        <taxon>Acari</taxon>
        <taxon>Parasitiformes</taxon>
        <taxon>Ixodida</taxon>
        <taxon>Ixodoidea</taxon>
        <taxon>Ixodidae</taxon>
        <taxon>Amblyomminae</taxon>
        <taxon>Amblyomma</taxon>
    </lineage>
</organism>
<feature type="signal peptide" evidence="2">
    <location>
        <begin position="1"/>
        <end position="20"/>
    </location>
</feature>
<gene>
    <name evidence="3" type="ORF">V5799_034401</name>
</gene>
<evidence type="ECO:0000256" key="1">
    <source>
        <dbReference type="SAM" id="Coils"/>
    </source>
</evidence>
<dbReference type="AlphaFoldDB" id="A0AAQ4DKK0"/>
<evidence type="ECO:0000313" key="4">
    <source>
        <dbReference type="Proteomes" id="UP001321473"/>
    </source>
</evidence>
<keyword evidence="1" id="KW-0175">Coiled coil</keyword>
<comment type="caution">
    <text evidence="3">The sequence shown here is derived from an EMBL/GenBank/DDBJ whole genome shotgun (WGS) entry which is preliminary data.</text>
</comment>
<proteinExistence type="predicted"/>
<evidence type="ECO:0000313" key="3">
    <source>
        <dbReference type="EMBL" id="KAK8762990.1"/>
    </source>
</evidence>
<evidence type="ECO:0000256" key="2">
    <source>
        <dbReference type="SAM" id="SignalP"/>
    </source>
</evidence>
<protein>
    <submittedName>
        <fullName evidence="3">Uncharacterized protein</fullName>
    </submittedName>
</protein>
<feature type="coiled-coil region" evidence="1">
    <location>
        <begin position="99"/>
        <end position="161"/>
    </location>
</feature>
<feature type="coiled-coil region" evidence="1">
    <location>
        <begin position="256"/>
        <end position="283"/>
    </location>
</feature>
<dbReference type="Proteomes" id="UP001321473">
    <property type="component" value="Unassembled WGS sequence"/>
</dbReference>
<accession>A0AAQ4DKK0</accession>
<feature type="chain" id="PRO_5042906027" evidence="2">
    <location>
        <begin position="21"/>
        <end position="283"/>
    </location>
</feature>